<dbReference type="InterPro" id="IPR036396">
    <property type="entry name" value="Cyt_P450_sf"/>
</dbReference>
<dbReference type="OrthoDB" id="1470350at2759"/>
<dbReference type="PANTHER" id="PTHR24305:SF226">
    <property type="entry name" value="CYTOCHROME P450 MONOOXYGENASE"/>
    <property type="match status" value="1"/>
</dbReference>
<accession>A0A6A5ZFZ9</accession>
<dbReference type="InterPro" id="IPR001128">
    <property type="entry name" value="Cyt_P450"/>
</dbReference>
<sequence length="386" mass="43940">MGLLILFTGCNTICYVVIDLIYNTLFHSLSKVPGPFWSKLSSVPFFYHAIRGDRHIWTWQLFQLHGDKIRTAPNVVLFRDPDAYNTIFSWKANVRKSNFYAAWQRNEHAKRRRLLNLAFTERSLKASGLFMERHVDRWNELFLAKVEERDEEGWRSPVDISKKTEFLMFDNMGDLAFGADFRTKEPGDSKLKAVPHVIKEYMAFANPIAKSPLLGLIDADPDTGELAYKTAADLMPEANLLIIAASHTTNATISSFFFYFGHNPRVYRKLVQEIRSTFTKPDEIAQGPKLTGCTYLRACIDEAMRFTTGGPSELPRVIQKSGQELLDDIYPEGVEVGCPSWSLNSKEATFGDATTFRPEHWIPYSGPDTFNPPEEVARIKKLVHGS</sequence>
<dbReference type="EMBL" id="ML977317">
    <property type="protein sequence ID" value="KAF2118145.1"/>
    <property type="molecule type" value="Genomic_DNA"/>
</dbReference>
<protein>
    <submittedName>
        <fullName evidence="1">Cytochrome P450</fullName>
    </submittedName>
</protein>
<dbReference type="GO" id="GO:0004497">
    <property type="term" value="F:monooxygenase activity"/>
    <property type="evidence" value="ECO:0007669"/>
    <property type="project" value="InterPro"/>
</dbReference>
<dbReference type="Pfam" id="PF00067">
    <property type="entry name" value="p450"/>
    <property type="match status" value="1"/>
</dbReference>
<evidence type="ECO:0000313" key="1">
    <source>
        <dbReference type="EMBL" id="KAF2118145.1"/>
    </source>
</evidence>
<reference evidence="1" key="1">
    <citation type="journal article" date="2020" name="Stud. Mycol.">
        <title>101 Dothideomycetes genomes: a test case for predicting lifestyles and emergence of pathogens.</title>
        <authorList>
            <person name="Haridas S."/>
            <person name="Albert R."/>
            <person name="Binder M."/>
            <person name="Bloem J."/>
            <person name="Labutti K."/>
            <person name="Salamov A."/>
            <person name="Andreopoulos B."/>
            <person name="Baker S."/>
            <person name="Barry K."/>
            <person name="Bills G."/>
            <person name="Bluhm B."/>
            <person name="Cannon C."/>
            <person name="Castanera R."/>
            <person name="Culley D."/>
            <person name="Daum C."/>
            <person name="Ezra D."/>
            <person name="Gonzalez J."/>
            <person name="Henrissat B."/>
            <person name="Kuo A."/>
            <person name="Liang C."/>
            <person name="Lipzen A."/>
            <person name="Lutzoni F."/>
            <person name="Magnuson J."/>
            <person name="Mondo S."/>
            <person name="Nolan M."/>
            <person name="Ohm R."/>
            <person name="Pangilinan J."/>
            <person name="Park H.-J."/>
            <person name="Ramirez L."/>
            <person name="Alfaro M."/>
            <person name="Sun H."/>
            <person name="Tritt A."/>
            <person name="Yoshinaga Y."/>
            <person name="Zwiers L.-H."/>
            <person name="Turgeon B."/>
            <person name="Goodwin S."/>
            <person name="Spatafora J."/>
            <person name="Crous P."/>
            <person name="Grigoriev I."/>
        </authorList>
    </citation>
    <scope>NUCLEOTIDE SEQUENCE</scope>
    <source>
        <strain evidence="1">CBS 627.86</strain>
    </source>
</reference>
<dbReference type="SUPFAM" id="SSF48264">
    <property type="entry name" value="Cytochrome P450"/>
    <property type="match status" value="1"/>
</dbReference>
<dbReference type="AlphaFoldDB" id="A0A6A5ZFZ9"/>
<gene>
    <name evidence="1" type="ORF">BDV96DRAFT_629742</name>
</gene>
<dbReference type="GO" id="GO:0020037">
    <property type="term" value="F:heme binding"/>
    <property type="evidence" value="ECO:0007669"/>
    <property type="project" value="InterPro"/>
</dbReference>
<dbReference type="Proteomes" id="UP000799770">
    <property type="component" value="Unassembled WGS sequence"/>
</dbReference>
<dbReference type="GO" id="GO:0016705">
    <property type="term" value="F:oxidoreductase activity, acting on paired donors, with incorporation or reduction of molecular oxygen"/>
    <property type="evidence" value="ECO:0007669"/>
    <property type="project" value="InterPro"/>
</dbReference>
<organism evidence="1 2">
    <name type="scientific">Lophiotrema nucula</name>
    <dbReference type="NCBI Taxonomy" id="690887"/>
    <lineage>
        <taxon>Eukaryota</taxon>
        <taxon>Fungi</taxon>
        <taxon>Dikarya</taxon>
        <taxon>Ascomycota</taxon>
        <taxon>Pezizomycotina</taxon>
        <taxon>Dothideomycetes</taxon>
        <taxon>Pleosporomycetidae</taxon>
        <taxon>Pleosporales</taxon>
        <taxon>Lophiotremataceae</taxon>
        <taxon>Lophiotrema</taxon>
    </lineage>
</organism>
<dbReference type="PANTHER" id="PTHR24305">
    <property type="entry name" value="CYTOCHROME P450"/>
    <property type="match status" value="1"/>
</dbReference>
<evidence type="ECO:0000313" key="2">
    <source>
        <dbReference type="Proteomes" id="UP000799770"/>
    </source>
</evidence>
<dbReference type="GO" id="GO:0005506">
    <property type="term" value="F:iron ion binding"/>
    <property type="evidence" value="ECO:0007669"/>
    <property type="project" value="InterPro"/>
</dbReference>
<dbReference type="Gene3D" id="1.10.630.10">
    <property type="entry name" value="Cytochrome P450"/>
    <property type="match status" value="2"/>
</dbReference>
<proteinExistence type="predicted"/>
<dbReference type="InterPro" id="IPR050121">
    <property type="entry name" value="Cytochrome_P450_monoxygenase"/>
</dbReference>
<name>A0A6A5ZFZ9_9PLEO</name>
<keyword evidence="2" id="KW-1185">Reference proteome</keyword>